<comment type="subunit">
    <text evidence="1 5">Homodimer.</text>
</comment>
<name>A0ABS4BDT5_9HYPH</name>
<organism evidence="6 7">
    <name type="scientific">Jiella mangrovi</name>
    <dbReference type="NCBI Taxonomy" id="2821407"/>
    <lineage>
        <taxon>Bacteria</taxon>
        <taxon>Pseudomonadati</taxon>
        <taxon>Pseudomonadota</taxon>
        <taxon>Alphaproteobacteria</taxon>
        <taxon>Hyphomicrobiales</taxon>
        <taxon>Aurantimonadaceae</taxon>
        <taxon>Jiella</taxon>
    </lineage>
</organism>
<comment type="function">
    <text evidence="5">Catalyzes the catabolism of the allantoin degradation intermediate (S)-ureidoglycolate, generating urea and glyoxylate. Involved in the utilization of allantoin as nitrogen source.</text>
</comment>
<comment type="catalytic activity">
    <reaction evidence="4 5">
        <text>(S)-ureidoglycolate = urea + glyoxylate</text>
        <dbReference type="Rhea" id="RHEA:11304"/>
        <dbReference type="ChEBI" id="CHEBI:16199"/>
        <dbReference type="ChEBI" id="CHEBI:36655"/>
        <dbReference type="ChEBI" id="CHEBI:57296"/>
        <dbReference type="EC" id="4.3.2.3"/>
    </reaction>
</comment>
<protein>
    <recommendedName>
        <fullName evidence="5">Ureidoglycolate lyase</fullName>
        <ecNumber evidence="5">4.3.2.3</ecNumber>
    </recommendedName>
    <alternativeName>
        <fullName evidence="5">Ureidoglycolatase</fullName>
    </alternativeName>
</protein>
<evidence type="ECO:0000256" key="3">
    <source>
        <dbReference type="ARBA" id="ARBA00023239"/>
    </source>
</evidence>
<keyword evidence="7" id="KW-1185">Reference proteome</keyword>
<dbReference type="InterPro" id="IPR007247">
    <property type="entry name" value="Ureidogly_lyase"/>
</dbReference>
<comment type="pathway">
    <text evidence="5">Nitrogen metabolism; (S)-allantoin degradation.</text>
</comment>
<dbReference type="PANTHER" id="PTHR21221:SF1">
    <property type="entry name" value="UREIDOGLYCOLATE LYASE"/>
    <property type="match status" value="1"/>
</dbReference>
<dbReference type="InterPro" id="IPR023525">
    <property type="entry name" value="Ureidogly_lyase_bac"/>
</dbReference>
<dbReference type="InterPro" id="IPR047233">
    <property type="entry name" value="UAH_cupin"/>
</dbReference>
<reference evidence="6 7" key="1">
    <citation type="submission" date="2021-04" db="EMBL/GenBank/DDBJ databases">
        <title>Whole genome sequence of Jiella sp. KSK16Y-1.</title>
        <authorList>
            <person name="Tuo L."/>
        </authorList>
    </citation>
    <scope>NUCLEOTIDE SEQUENCE [LARGE SCALE GENOMIC DNA]</scope>
    <source>
        <strain evidence="6 7">KSK16Y-1</strain>
    </source>
</reference>
<evidence type="ECO:0000313" key="7">
    <source>
        <dbReference type="Proteomes" id="UP000678276"/>
    </source>
</evidence>
<evidence type="ECO:0000313" key="6">
    <source>
        <dbReference type="EMBL" id="MBP0614135.1"/>
    </source>
</evidence>
<dbReference type="NCBIfam" id="NF009932">
    <property type="entry name" value="PRK13395.1"/>
    <property type="match status" value="1"/>
</dbReference>
<proteinExistence type="inferred from homology"/>
<accession>A0ABS4BDT5</accession>
<comment type="similarity">
    <text evidence="5">Belongs to the ureidoglycolate lyase family.</text>
</comment>
<evidence type="ECO:0000256" key="2">
    <source>
        <dbReference type="ARBA" id="ARBA00022631"/>
    </source>
</evidence>
<dbReference type="EMBL" id="JAGJCF010000001">
    <property type="protein sequence ID" value="MBP0614135.1"/>
    <property type="molecule type" value="Genomic_DNA"/>
</dbReference>
<dbReference type="EC" id="4.3.2.3" evidence="5"/>
<dbReference type="Gene3D" id="2.60.120.480">
    <property type="entry name" value="Ureidoglycolate hydrolase"/>
    <property type="match status" value="1"/>
</dbReference>
<dbReference type="InterPro" id="IPR011051">
    <property type="entry name" value="RmlC_Cupin_sf"/>
</dbReference>
<dbReference type="HAMAP" id="MF_00616">
    <property type="entry name" value="Ureidogly_lyase"/>
    <property type="match status" value="1"/>
</dbReference>
<dbReference type="PIRSF" id="PIRSF017306">
    <property type="entry name" value="Ureidogly_hydro"/>
    <property type="match status" value="1"/>
</dbReference>
<gene>
    <name evidence="5" type="primary">allA</name>
    <name evidence="6" type="ORF">J6595_00845</name>
</gene>
<evidence type="ECO:0000256" key="4">
    <source>
        <dbReference type="ARBA" id="ARBA00047684"/>
    </source>
</evidence>
<dbReference type="GO" id="GO:0016829">
    <property type="term" value="F:lyase activity"/>
    <property type="evidence" value="ECO:0007669"/>
    <property type="project" value="UniProtKB-KW"/>
</dbReference>
<sequence length="164" mass="17665">MAGRILRPCPLTKAAFAPFGDVIEMADAEERLINGGTTTRYHDLATVDVGAEGGRPLISIFRGQPFAFPIAITMFERHPLGSQAFYPLSGRPWLAVVAAEDGGRPGEPLVFIASGTQGVNYAPGVWHHPLLALDETSQFLVVDRGGTGDNLEEAILAEPFHIER</sequence>
<dbReference type="CDD" id="cd20298">
    <property type="entry name" value="cupin_UAH"/>
    <property type="match status" value="1"/>
</dbReference>
<evidence type="ECO:0000256" key="5">
    <source>
        <dbReference type="HAMAP-Rule" id="MF_00616"/>
    </source>
</evidence>
<keyword evidence="2 5" id="KW-0659">Purine metabolism</keyword>
<dbReference type="InterPro" id="IPR024060">
    <property type="entry name" value="Ureidoglycolate_lyase_dom_sf"/>
</dbReference>
<dbReference type="Pfam" id="PF04115">
    <property type="entry name" value="Ureidogly_lyase"/>
    <property type="match status" value="1"/>
</dbReference>
<evidence type="ECO:0000256" key="1">
    <source>
        <dbReference type="ARBA" id="ARBA00011738"/>
    </source>
</evidence>
<dbReference type="SUPFAM" id="SSF51182">
    <property type="entry name" value="RmlC-like cupins"/>
    <property type="match status" value="1"/>
</dbReference>
<dbReference type="Proteomes" id="UP000678276">
    <property type="component" value="Unassembled WGS sequence"/>
</dbReference>
<keyword evidence="3 5" id="KW-0456">Lyase</keyword>
<dbReference type="PANTHER" id="PTHR21221">
    <property type="entry name" value="UREIDOGLYCOLATE HYDROLASE"/>
    <property type="match status" value="1"/>
</dbReference>
<comment type="cofactor">
    <cofactor evidence="5">
        <name>Ni(2+)</name>
        <dbReference type="ChEBI" id="CHEBI:49786"/>
    </cofactor>
</comment>
<dbReference type="RefSeq" id="WP_209592536.1">
    <property type="nucleotide sequence ID" value="NZ_JAGJCF010000001.1"/>
</dbReference>
<comment type="caution">
    <text evidence="6">The sequence shown here is derived from an EMBL/GenBank/DDBJ whole genome shotgun (WGS) entry which is preliminary data.</text>
</comment>